<dbReference type="AlphaFoldDB" id="A0A0M0JZZ7"/>
<dbReference type="GO" id="GO:0005737">
    <property type="term" value="C:cytoplasm"/>
    <property type="evidence" value="ECO:0007669"/>
    <property type="project" value="TreeGrafter"/>
</dbReference>
<evidence type="ECO:0000313" key="4">
    <source>
        <dbReference type="Proteomes" id="UP000037460"/>
    </source>
</evidence>
<dbReference type="EMBL" id="JWZX01001824">
    <property type="protein sequence ID" value="KOO32221.1"/>
    <property type="molecule type" value="Genomic_DNA"/>
</dbReference>
<evidence type="ECO:0000313" key="3">
    <source>
        <dbReference type="EMBL" id="KOO32221.1"/>
    </source>
</evidence>
<proteinExistence type="predicted"/>
<sequence length="286" mass="29581">MSLDTPAYLKALWKLCEAIGAETAEGEVRWRAKRLSSLAELHAAVAAAGEAPYDAVVVANGFGATELAELRGLALAKALRPCRGQNLILAQRPEAPDALRVPLINGDYVVPMDGGRRLLAGATHEYDPPERVNRPADETAACALLLPGLVAMHAPLATARIVGVQAGVRSLPPRSHLGYAPIAGRLPPLGAAAGPDAAHEAEAAKSDVTKSSKAATAAAPGAARAATWLFGGLGSRGLIYHAVLGARVAEAVMADDEGRLPEHMRRLDLRSALGAATLSESSSKVL</sequence>
<keyword evidence="4" id="KW-1185">Reference proteome</keyword>
<organism evidence="3 4">
    <name type="scientific">Chrysochromulina tobinii</name>
    <dbReference type="NCBI Taxonomy" id="1460289"/>
    <lineage>
        <taxon>Eukaryota</taxon>
        <taxon>Haptista</taxon>
        <taxon>Haptophyta</taxon>
        <taxon>Prymnesiophyceae</taxon>
        <taxon>Prymnesiales</taxon>
        <taxon>Chrysochromulinaceae</taxon>
        <taxon>Chrysochromulina</taxon>
    </lineage>
</organism>
<accession>A0A0M0JZZ7</accession>
<dbReference type="PANTHER" id="PTHR13847">
    <property type="entry name" value="SARCOSINE DEHYDROGENASE-RELATED"/>
    <property type="match status" value="1"/>
</dbReference>
<feature type="domain" description="FAD dependent oxidoreductase" evidence="2">
    <location>
        <begin position="3"/>
        <end position="250"/>
    </location>
</feature>
<dbReference type="Proteomes" id="UP000037460">
    <property type="component" value="Unassembled WGS sequence"/>
</dbReference>
<dbReference type="PANTHER" id="PTHR13847:SF261">
    <property type="entry name" value="FAD-DEPENDENT OXIDOREDUCTASE FAMILY PROTEIN"/>
    <property type="match status" value="1"/>
</dbReference>
<feature type="region of interest" description="Disordered" evidence="1">
    <location>
        <begin position="191"/>
        <end position="211"/>
    </location>
</feature>
<dbReference type="InterPro" id="IPR036188">
    <property type="entry name" value="FAD/NAD-bd_sf"/>
</dbReference>
<dbReference type="Pfam" id="PF01266">
    <property type="entry name" value="DAO"/>
    <property type="match status" value="1"/>
</dbReference>
<comment type="caution">
    <text evidence="3">The sequence shown here is derived from an EMBL/GenBank/DDBJ whole genome shotgun (WGS) entry which is preliminary data.</text>
</comment>
<dbReference type="InterPro" id="IPR006076">
    <property type="entry name" value="FAD-dep_OxRdtase"/>
</dbReference>
<name>A0A0M0JZZ7_9EUKA</name>
<dbReference type="Gene3D" id="3.30.9.10">
    <property type="entry name" value="D-Amino Acid Oxidase, subunit A, domain 2"/>
    <property type="match status" value="1"/>
</dbReference>
<evidence type="ECO:0000259" key="2">
    <source>
        <dbReference type="Pfam" id="PF01266"/>
    </source>
</evidence>
<dbReference type="Gene3D" id="3.50.50.60">
    <property type="entry name" value="FAD/NAD(P)-binding domain"/>
    <property type="match status" value="1"/>
</dbReference>
<evidence type="ECO:0000256" key="1">
    <source>
        <dbReference type="SAM" id="MobiDB-lite"/>
    </source>
</evidence>
<protein>
    <recommendedName>
        <fullName evidence="2">FAD dependent oxidoreductase domain-containing protein</fullName>
    </recommendedName>
</protein>
<gene>
    <name evidence="3" type="ORF">Ctob_015133</name>
</gene>
<reference evidence="4" key="1">
    <citation type="journal article" date="2015" name="PLoS Genet.">
        <title>Genome Sequence and Transcriptome Analyses of Chrysochromulina tobin: Metabolic Tools for Enhanced Algal Fitness in the Prominent Order Prymnesiales (Haptophyceae).</title>
        <authorList>
            <person name="Hovde B.T."/>
            <person name="Deodato C.R."/>
            <person name="Hunsperger H.M."/>
            <person name="Ryken S.A."/>
            <person name="Yost W."/>
            <person name="Jha R.K."/>
            <person name="Patterson J."/>
            <person name="Monnat R.J. Jr."/>
            <person name="Barlow S.B."/>
            <person name="Starkenburg S.R."/>
            <person name="Cattolico R.A."/>
        </authorList>
    </citation>
    <scope>NUCLEOTIDE SEQUENCE</scope>
    <source>
        <strain evidence="4">CCMP291</strain>
    </source>
</reference>
<dbReference type="SUPFAM" id="SSF51905">
    <property type="entry name" value="FAD/NAD(P)-binding domain"/>
    <property type="match status" value="1"/>
</dbReference>
<dbReference type="OrthoDB" id="5297at2759"/>
<feature type="compositionally biased region" description="Basic and acidic residues" evidence="1">
    <location>
        <begin position="197"/>
        <end position="210"/>
    </location>
</feature>